<evidence type="ECO:0000313" key="2">
    <source>
        <dbReference type="EMBL" id="EFI35644.1"/>
    </source>
</evidence>
<gene>
    <name evidence="2" type="ORF">Dthio_PD3073</name>
</gene>
<proteinExistence type="predicted"/>
<organism evidence="2 3">
    <name type="scientific">Desulfonatronospira thiodismutans ASO3-1</name>
    <dbReference type="NCBI Taxonomy" id="555779"/>
    <lineage>
        <taxon>Bacteria</taxon>
        <taxon>Pseudomonadati</taxon>
        <taxon>Thermodesulfobacteriota</taxon>
        <taxon>Desulfovibrionia</taxon>
        <taxon>Desulfovibrionales</taxon>
        <taxon>Desulfonatronovibrionaceae</taxon>
        <taxon>Desulfonatronospira</taxon>
    </lineage>
</organism>
<keyword evidence="1" id="KW-0812">Transmembrane</keyword>
<keyword evidence="1" id="KW-1133">Transmembrane helix</keyword>
<sequence>MFFSRKQEGFSFLGFVVVLALIAFLLMIAIPQYLEYRDRDQDNTGLLDDPVKISQAWDKEISNNNLYVVLSSTHF</sequence>
<dbReference type="SUPFAM" id="SSF54523">
    <property type="entry name" value="Pili subunits"/>
    <property type="match status" value="1"/>
</dbReference>
<comment type="caution">
    <text evidence="2">The sequence shown here is derived from an EMBL/GenBank/DDBJ whole genome shotgun (WGS) entry which is preliminary data.</text>
</comment>
<dbReference type="AlphaFoldDB" id="D6SLT3"/>
<name>D6SLT3_9BACT</name>
<keyword evidence="3" id="KW-1185">Reference proteome</keyword>
<accession>D6SLT3</accession>
<reference evidence="2" key="1">
    <citation type="submission" date="2010-05" db="EMBL/GenBank/DDBJ databases">
        <title>The draft genome of Desulfonatronospira thiodismutans ASO3-1.</title>
        <authorList>
            <consortium name="US DOE Joint Genome Institute (JGI-PGF)"/>
            <person name="Lucas S."/>
            <person name="Copeland A."/>
            <person name="Lapidus A."/>
            <person name="Cheng J.-F."/>
            <person name="Bruce D."/>
            <person name="Goodwin L."/>
            <person name="Pitluck S."/>
            <person name="Chertkov O."/>
            <person name="Brettin T."/>
            <person name="Detter J.C."/>
            <person name="Han C."/>
            <person name="Land M.L."/>
            <person name="Hauser L."/>
            <person name="Kyrpides N."/>
            <person name="Mikhailova N."/>
            <person name="Muyzer G."/>
            <person name="Woyke T."/>
        </authorList>
    </citation>
    <scope>NUCLEOTIDE SEQUENCE [LARGE SCALE GENOMIC DNA]</scope>
    <source>
        <strain evidence="2">ASO3-1</strain>
    </source>
</reference>
<dbReference type="RefSeq" id="WP_008868773.1">
    <property type="nucleotide sequence ID" value="NZ_ACJN02000001.1"/>
</dbReference>
<dbReference type="InterPro" id="IPR045584">
    <property type="entry name" value="Pilin-like"/>
</dbReference>
<dbReference type="Gene3D" id="3.30.700.10">
    <property type="entry name" value="Glycoprotein, Type 4 Pilin"/>
    <property type="match status" value="1"/>
</dbReference>
<dbReference type="EMBL" id="ACJN02000001">
    <property type="protein sequence ID" value="EFI35644.1"/>
    <property type="molecule type" value="Genomic_DNA"/>
</dbReference>
<feature type="transmembrane region" description="Helical" evidence="1">
    <location>
        <begin position="12"/>
        <end position="34"/>
    </location>
</feature>
<evidence type="ECO:0000313" key="3">
    <source>
        <dbReference type="Proteomes" id="UP000005496"/>
    </source>
</evidence>
<evidence type="ECO:0000256" key="1">
    <source>
        <dbReference type="SAM" id="Phobius"/>
    </source>
</evidence>
<protein>
    <submittedName>
        <fullName evidence="2">Uncharacterized protein</fullName>
    </submittedName>
</protein>
<keyword evidence="1" id="KW-0472">Membrane</keyword>
<dbReference type="Proteomes" id="UP000005496">
    <property type="component" value="Unassembled WGS sequence"/>
</dbReference>